<protein>
    <submittedName>
        <fullName evidence="1">Uncharacterized protein</fullName>
    </submittedName>
</protein>
<dbReference type="Proteomes" id="UP001601059">
    <property type="component" value="Unassembled WGS sequence"/>
</dbReference>
<proteinExistence type="predicted"/>
<keyword evidence="2" id="KW-1185">Reference proteome</keyword>
<accession>A0ABW6KID1</accession>
<organism evidence="1 2">
    <name type="scientific">Cytobacillus spartinae</name>
    <dbReference type="NCBI Taxonomy" id="3299023"/>
    <lineage>
        <taxon>Bacteria</taxon>
        <taxon>Bacillati</taxon>
        <taxon>Bacillota</taxon>
        <taxon>Bacilli</taxon>
        <taxon>Bacillales</taxon>
        <taxon>Bacillaceae</taxon>
        <taxon>Cytobacillus</taxon>
    </lineage>
</organism>
<name>A0ABW6KID1_9BACI</name>
<dbReference type="EMBL" id="JBIACK010000021">
    <property type="protein sequence ID" value="MFE8703916.1"/>
    <property type="molecule type" value="Genomic_DNA"/>
</dbReference>
<sequence>MFAKLNMSIVNNSRVSKASDQFLIEIDNFKKMQERSELDFKYFHNKLMKKSETELTSIANKVLHETLVTIRRIGETTPSHFNNLIISTLADLTHNIPEPINDKNLLCWDLAVFLCFKQNLNKNPALYDNKHPLFNLLFLAKLDLDLE</sequence>
<evidence type="ECO:0000313" key="2">
    <source>
        <dbReference type="Proteomes" id="UP001601059"/>
    </source>
</evidence>
<comment type="caution">
    <text evidence="1">The sequence shown here is derived from an EMBL/GenBank/DDBJ whole genome shotgun (WGS) entry which is preliminary data.</text>
</comment>
<evidence type="ECO:0000313" key="1">
    <source>
        <dbReference type="EMBL" id="MFE8703916.1"/>
    </source>
</evidence>
<reference evidence="1 2" key="1">
    <citation type="submission" date="2024-08" db="EMBL/GenBank/DDBJ databases">
        <title>Two novel Cytobacillus novel species.</title>
        <authorList>
            <person name="Liu G."/>
        </authorList>
    </citation>
    <scope>NUCLEOTIDE SEQUENCE [LARGE SCALE GENOMIC DNA]</scope>
    <source>
        <strain evidence="1 2">FJAT-54145</strain>
    </source>
</reference>
<dbReference type="RefSeq" id="WP_389364842.1">
    <property type="nucleotide sequence ID" value="NZ_JBIACK010000021.1"/>
</dbReference>
<gene>
    <name evidence="1" type="ORF">ACFYKX_25420</name>
</gene>